<evidence type="ECO:0000313" key="2">
    <source>
        <dbReference type="Proteomes" id="UP000831460"/>
    </source>
</evidence>
<protein>
    <submittedName>
        <fullName evidence="1">Uncharacterized protein</fullName>
    </submittedName>
</protein>
<name>A0ABY4BSL4_9FLAO</name>
<reference evidence="1 2" key="1">
    <citation type="submission" date="2022-03" db="EMBL/GenBank/DDBJ databases">
        <title>Chryseobacterium sp. isolated from particulate matters in swine house.</title>
        <authorList>
            <person name="Won M."/>
            <person name="Kim S.-J."/>
            <person name="Kwon S.-W."/>
        </authorList>
    </citation>
    <scope>NUCLEOTIDE SEQUENCE [LARGE SCALE GENOMIC DNA]</scope>
    <source>
        <strain evidence="1 2">SC2-2</strain>
    </source>
</reference>
<dbReference type="RefSeq" id="WP_243551153.1">
    <property type="nucleotide sequence ID" value="NZ_CP094532.1"/>
</dbReference>
<sequence length="76" mass="8517">MKLKEFLEANPIINNAQLAKLMYPNIKSANTKLANKLAENVSGSGKQRITDKDLKEAISVLDNLCKKIQEFKKDVV</sequence>
<dbReference type="EMBL" id="CP094532">
    <property type="protein sequence ID" value="UOE42184.1"/>
    <property type="molecule type" value="Genomic_DNA"/>
</dbReference>
<proteinExistence type="predicted"/>
<keyword evidence="2" id="KW-1185">Reference proteome</keyword>
<organism evidence="1 2">
    <name type="scientific">Chryseobacterium suipulveris</name>
    <dbReference type="NCBI Taxonomy" id="2929800"/>
    <lineage>
        <taxon>Bacteria</taxon>
        <taxon>Pseudomonadati</taxon>
        <taxon>Bacteroidota</taxon>
        <taxon>Flavobacteriia</taxon>
        <taxon>Flavobacteriales</taxon>
        <taxon>Weeksellaceae</taxon>
        <taxon>Chryseobacterium group</taxon>
        <taxon>Chryseobacterium</taxon>
    </lineage>
</organism>
<accession>A0ABY4BSL4</accession>
<evidence type="ECO:0000313" key="1">
    <source>
        <dbReference type="EMBL" id="UOE42184.1"/>
    </source>
</evidence>
<gene>
    <name evidence="1" type="ORF">MTP09_05985</name>
</gene>
<dbReference type="Proteomes" id="UP000831460">
    <property type="component" value="Chromosome"/>
</dbReference>